<protein>
    <submittedName>
        <fullName evidence="4">Acyl carrier protein</fullName>
    </submittedName>
</protein>
<keyword evidence="2" id="KW-0597">Phosphoprotein</keyword>
<reference evidence="5" key="1">
    <citation type="journal article" date="2019" name="Int. J. Syst. Evol. Microbiol.">
        <title>The Global Catalogue of Microorganisms (GCM) 10K type strain sequencing project: providing services to taxonomists for standard genome sequencing and annotation.</title>
        <authorList>
            <consortium name="The Broad Institute Genomics Platform"/>
            <consortium name="The Broad Institute Genome Sequencing Center for Infectious Disease"/>
            <person name="Wu L."/>
            <person name="Ma J."/>
        </authorList>
    </citation>
    <scope>NUCLEOTIDE SEQUENCE [LARGE SCALE GENOMIC DNA]</scope>
    <source>
        <strain evidence="5">CGMCC 4.7643</strain>
    </source>
</reference>
<keyword evidence="1" id="KW-0596">Phosphopantetheine</keyword>
<organism evidence="4 5">
    <name type="scientific">Amycolatopsis samaneae</name>
    <dbReference type="NCBI Taxonomy" id="664691"/>
    <lineage>
        <taxon>Bacteria</taxon>
        <taxon>Bacillati</taxon>
        <taxon>Actinomycetota</taxon>
        <taxon>Actinomycetes</taxon>
        <taxon>Pseudonocardiales</taxon>
        <taxon>Pseudonocardiaceae</taxon>
        <taxon>Amycolatopsis</taxon>
    </lineage>
</organism>
<dbReference type="Proteomes" id="UP001597419">
    <property type="component" value="Unassembled WGS sequence"/>
</dbReference>
<evidence type="ECO:0000313" key="5">
    <source>
        <dbReference type="Proteomes" id="UP001597419"/>
    </source>
</evidence>
<evidence type="ECO:0000256" key="1">
    <source>
        <dbReference type="ARBA" id="ARBA00022450"/>
    </source>
</evidence>
<dbReference type="SMART" id="SM00823">
    <property type="entry name" value="PKS_PP"/>
    <property type="match status" value="1"/>
</dbReference>
<name>A0ABW5GT86_9PSEU</name>
<dbReference type="PROSITE" id="PS50075">
    <property type="entry name" value="CARRIER"/>
    <property type="match status" value="1"/>
</dbReference>
<keyword evidence="5" id="KW-1185">Reference proteome</keyword>
<comment type="caution">
    <text evidence="4">The sequence shown here is derived from an EMBL/GenBank/DDBJ whole genome shotgun (WGS) entry which is preliminary data.</text>
</comment>
<dbReference type="InterPro" id="IPR020806">
    <property type="entry name" value="PKS_PP-bd"/>
</dbReference>
<dbReference type="InterPro" id="IPR036736">
    <property type="entry name" value="ACP-like_sf"/>
</dbReference>
<proteinExistence type="predicted"/>
<evidence type="ECO:0000313" key="4">
    <source>
        <dbReference type="EMBL" id="MFD2464080.1"/>
    </source>
</evidence>
<dbReference type="SUPFAM" id="SSF47336">
    <property type="entry name" value="ACP-like"/>
    <property type="match status" value="1"/>
</dbReference>
<dbReference type="InterPro" id="IPR009081">
    <property type="entry name" value="PP-bd_ACP"/>
</dbReference>
<feature type="domain" description="Carrier" evidence="3">
    <location>
        <begin position="21"/>
        <end position="96"/>
    </location>
</feature>
<dbReference type="Gene3D" id="1.10.1200.10">
    <property type="entry name" value="ACP-like"/>
    <property type="match status" value="1"/>
</dbReference>
<dbReference type="RefSeq" id="WP_345407581.1">
    <property type="nucleotide sequence ID" value="NZ_BAABHG010000023.1"/>
</dbReference>
<evidence type="ECO:0000259" key="3">
    <source>
        <dbReference type="PROSITE" id="PS50075"/>
    </source>
</evidence>
<sequence>MGEIQIMANVTGTPRADARVPDQSRLLDLVRSAWRDTLGYDAPDDDTSFFEAGGDSFVLVSLIGKIAKSSGLTLKSVDVLRAPTIRKQAALLGRLMEGPREDVPGGAG</sequence>
<accession>A0ABW5GT86</accession>
<evidence type="ECO:0000256" key="2">
    <source>
        <dbReference type="ARBA" id="ARBA00022553"/>
    </source>
</evidence>
<dbReference type="EMBL" id="JBHUKU010000024">
    <property type="protein sequence ID" value="MFD2464080.1"/>
    <property type="molecule type" value="Genomic_DNA"/>
</dbReference>
<dbReference type="Pfam" id="PF00550">
    <property type="entry name" value="PP-binding"/>
    <property type="match status" value="1"/>
</dbReference>
<gene>
    <name evidence="4" type="ORF">ACFSYJ_36060</name>
</gene>